<dbReference type="RefSeq" id="WP_008047757.1">
    <property type="nucleotide sequence ID" value="NZ_CH724154.1"/>
</dbReference>
<evidence type="ECO:0000313" key="1">
    <source>
        <dbReference type="EMBL" id="EAR08870.1"/>
    </source>
</evidence>
<protein>
    <recommendedName>
        <fullName evidence="3">DinB-like domain-containing protein</fullName>
    </recommendedName>
</protein>
<gene>
    <name evidence="1" type="ORF">MED297_04352</name>
</gene>
<dbReference type="PANTHER" id="PTHR40658">
    <property type="match status" value="1"/>
</dbReference>
<proteinExistence type="predicted"/>
<dbReference type="Gene3D" id="1.20.120.450">
    <property type="entry name" value="dinb family like domain"/>
    <property type="match status" value="1"/>
</dbReference>
<sequence>MGRPTNKTDLISAANTQFDRLWQIIDTLPEAALDTRFDFTDDPKKKEAHWQRDKNLRDVLIHLYEWHQLLLNWINSNTSGEPAPFLPAPYNWKTYGDMNIELWKKHQKTSLGDAKEMLLRSHDSVMRTVNTFSNRQLFEKNVFDWTGTTTLGSYCISALSSHYDWATKKLKAHVKNLETV</sequence>
<evidence type="ECO:0000313" key="2">
    <source>
        <dbReference type="Proteomes" id="UP000005953"/>
    </source>
</evidence>
<dbReference type="HOGENOM" id="CLU_133748_0_0_6"/>
<dbReference type="STRING" id="314283.MED297_04352"/>
<dbReference type="Pfam" id="PF08020">
    <property type="entry name" value="DUF1706"/>
    <property type="match status" value="1"/>
</dbReference>
<dbReference type="Proteomes" id="UP000005953">
    <property type="component" value="Unassembled WGS sequence"/>
</dbReference>
<dbReference type="PANTHER" id="PTHR40658:SF4">
    <property type="entry name" value="HYPOTHETICAL CYTOSOLIC PROTEIN"/>
    <property type="match status" value="1"/>
</dbReference>
<dbReference type="EMBL" id="AAOE01000015">
    <property type="protein sequence ID" value="EAR08870.1"/>
    <property type="molecule type" value="Genomic_DNA"/>
</dbReference>
<comment type="caution">
    <text evidence="1">The sequence shown here is derived from an EMBL/GenBank/DDBJ whole genome shotgun (WGS) entry which is preliminary data.</text>
</comment>
<name>A4BG75_9GAMM</name>
<dbReference type="OrthoDB" id="5347938at2"/>
<dbReference type="InterPro" id="IPR034660">
    <property type="entry name" value="DinB/YfiT-like"/>
</dbReference>
<organism evidence="1 2">
    <name type="scientific">Reinekea blandensis MED297</name>
    <dbReference type="NCBI Taxonomy" id="314283"/>
    <lineage>
        <taxon>Bacteria</taxon>
        <taxon>Pseudomonadati</taxon>
        <taxon>Pseudomonadota</taxon>
        <taxon>Gammaproteobacteria</taxon>
        <taxon>Oceanospirillales</taxon>
        <taxon>Saccharospirillaceae</taxon>
        <taxon>Reinekea</taxon>
    </lineage>
</organism>
<dbReference type="PIRSF" id="PIRSF031551">
    <property type="entry name" value="DUF1706"/>
    <property type="match status" value="1"/>
</dbReference>
<reference evidence="1 2" key="1">
    <citation type="submission" date="2006-02" db="EMBL/GenBank/DDBJ databases">
        <authorList>
            <person name="Pinhassi J."/>
            <person name="Pedros-Alio C."/>
            <person name="Ferriera S."/>
            <person name="Johnson J."/>
            <person name="Kravitz S."/>
            <person name="Halpern A."/>
            <person name="Remington K."/>
            <person name="Beeson K."/>
            <person name="Tran B."/>
            <person name="Rogers Y.-H."/>
            <person name="Friedman R."/>
            <person name="Venter J.C."/>
        </authorList>
    </citation>
    <scope>NUCLEOTIDE SEQUENCE [LARGE SCALE GENOMIC DNA]</scope>
    <source>
        <strain evidence="1 2">MED297</strain>
    </source>
</reference>
<dbReference type="SUPFAM" id="SSF109854">
    <property type="entry name" value="DinB/YfiT-like putative metalloenzymes"/>
    <property type="match status" value="1"/>
</dbReference>
<evidence type="ECO:0008006" key="3">
    <source>
        <dbReference type="Google" id="ProtNLM"/>
    </source>
</evidence>
<dbReference type="InterPro" id="IPR012550">
    <property type="entry name" value="DUF1706"/>
</dbReference>
<accession>A4BG75</accession>
<keyword evidence="2" id="KW-1185">Reference proteome</keyword>
<dbReference type="AlphaFoldDB" id="A4BG75"/>